<keyword evidence="2" id="KW-1185">Reference proteome</keyword>
<dbReference type="Gene3D" id="3.30.530.20">
    <property type="match status" value="1"/>
</dbReference>
<dbReference type="Proteomes" id="UP000201838">
    <property type="component" value="Unassembled WGS sequence"/>
</dbReference>
<organism evidence="1 2">
    <name type="scientific">Boseongicola aestuarii</name>
    <dbReference type="NCBI Taxonomy" id="1470561"/>
    <lineage>
        <taxon>Bacteria</taxon>
        <taxon>Pseudomonadati</taxon>
        <taxon>Pseudomonadota</taxon>
        <taxon>Alphaproteobacteria</taxon>
        <taxon>Rhodobacterales</taxon>
        <taxon>Paracoccaceae</taxon>
        <taxon>Boseongicola</taxon>
    </lineage>
</organism>
<name>A0A238IWX7_9RHOB</name>
<dbReference type="CDD" id="cd07821">
    <property type="entry name" value="PYR_PYL_RCAR_like"/>
    <property type="match status" value="1"/>
</dbReference>
<dbReference type="InterPro" id="IPR019587">
    <property type="entry name" value="Polyketide_cyclase/dehydratase"/>
</dbReference>
<dbReference type="PANTHER" id="PTHR39332:SF7">
    <property type="entry name" value="SRPBCC FAMILY PROTEIN"/>
    <property type="match status" value="1"/>
</dbReference>
<proteinExistence type="predicted"/>
<reference evidence="1 2" key="1">
    <citation type="submission" date="2017-05" db="EMBL/GenBank/DDBJ databases">
        <authorList>
            <person name="Song R."/>
            <person name="Chenine A.L."/>
            <person name="Ruprecht R.M."/>
        </authorList>
    </citation>
    <scope>NUCLEOTIDE SEQUENCE [LARGE SCALE GENOMIC DNA]</scope>
    <source>
        <strain evidence="1 2">CECT 8489</strain>
    </source>
</reference>
<accession>A0A238IWX7</accession>
<dbReference type="InterPro" id="IPR023393">
    <property type="entry name" value="START-like_dom_sf"/>
</dbReference>
<dbReference type="SUPFAM" id="SSF55961">
    <property type="entry name" value="Bet v1-like"/>
    <property type="match status" value="1"/>
</dbReference>
<dbReference type="AlphaFoldDB" id="A0A238IWX7"/>
<evidence type="ECO:0000313" key="2">
    <source>
        <dbReference type="Proteomes" id="UP000201838"/>
    </source>
</evidence>
<gene>
    <name evidence="1" type="ORF">BOA8489_00579</name>
</gene>
<evidence type="ECO:0000313" key="1">
    <source>
        <dbReference type="EMBL" id="SMX22482.1"/>
    </source>
</evidence>
<dbReference type="PANTHER" id="PTHR39332">
    <property type="entry name" value="BLL4707 PROTEIN"/>
    <property type="match status" value="1"/>
</dbReference>
<dbReference type="EMBL" id="FXXQ01000001">
    <property type="protein sequence ID" value="SMX22482.1"/>
    <property type="molecule type" value="Genomic_DNA"/>
</dbReference>
<sequence>MAYIKISHEYKATADHIWSLIGEPGKLADWHPAIASSPISHNSRVCTLADGGVVKEEITAHDPLARSYSYRIIESPLPMSDYISTIRVEPINSGGAEVVWEAQFEPVGIELSQLEGLLAGLYNAGLEALEATT</sequence>
<dbReference type="Pfam" id="PF10604">
    <property type="entry name" value="Polyketide_cyc2"/>
    <property type="match status" value="1"/>
</dbReference>
<protein>
    <submittedName>
        <fullName evidence="1">Polyketide cyclase / dehydrase and lipid transport</fullName>
    </submittedName>
</protein>